<protein>
    <recommendedName>
        <fullName evidence="5">Intradiol ring-cleavage dioxygenases domain-containing protein</fullName>
    </recommendedName>
</protein>
<evidence type="ECO:0000256" key="1">
    <source>
        <dbReference type="ARBA" id="ARBA00007825"/>
    </source>
</evidence>
<dbReference type="PANTHER" id="PTHR33711:SF10">
    <property type="entry name" value="INTRADIOL RING-CLEAVAGE DIOXYGENASES DOMAIN-CONTAINING PROTEIN"/>
    <property type="match status" value="1"/>
</dbReference>
<dbReference type="GO" id="GO:0016702">
    <property type="term" value="F:oxidoreductase activity, acting on single donors with incorporation of molecular oxygen, incorporation of two atoms of oxygen"/>
    <property type="evidence" value="ECO:0007669"/>
    <property type="project" value="InterPro"/>
</dbReference>
<comment type="caution">
    <text evidence="6">The sequence shown here is derived from an EMBL/GenBank/DDBJ whole genome shotgun (WGS) entry which is preliminary data.</text>
</comment>
<keyword evidence="4" id="KW-0732">Signal</keyword>
<dbReference type="Proteomes" id="UP000267049">
    <property type="component" value="Unassembled WGS sequence"/>
</dbReference>
<evidence type="ECO:0000256" key="4">
    <source>
        <dbReference type="SAM" id="SignalP"/>
    </source>
</evidence>
<name>A0A3M8SWQ8_9GAMM</name>
<feature type="chain" id="PRO_5018318154" description="Intradiol ring-cleavage dioxygenases domain-containing protein" evidence="4">
    <location>
        <begin position="33"/>
        <end position="287"/>
    </location>
</feature>
<dbReference type="InterPro" id="IPR000627">
    <property type="entry name" value="Intradiol_dOase_C"/>
</dbReference>
<dbReference type="PANTHER" id="PTHR33711">
    <property type="entry name" value="DIOXYGENASE, PUTATIVE (AFU_ORTHOLOGUE AFUA_2G02910)-RELATED"/>
    <property type="match status" value="1"/>
</dbReference>
<evidence type="ECO:0000256" key="2">
    <source>
        <dbReference type="ARBA" id="ARBA00022964"/>
    </source>
</evidence>
<feature type="domain" description="Intradiol ring-cleavage dioxygenases" evidence="5">
    <location>
        <begin position="127"/>
        <end position="240"/>
    </location>
</feature>
<dbReference type="EMBL" id="RIBS01000002">
    <property type="protein sequence ID" value="RNF85125.1"/>
    <property type="molecule type" value="Genomic_DNA"/>
</dbReference>
<proteinExistence type="inferred from homology"/>
<dbReference type="Pfam" id="PF00775">
    <property type="entry name" value="Dioxygenase_C"/>
    <property type="match status" value="1"/>
</dbReference>
<organism evidence="6 7">
    <name type="scientific">Montanilutibacter psychrotolerans</name>
    <dbReference type="NCBI Taxonomy" id="1327343"/>
    <lineage>
        <taxon>Bacteria</taxon>
        <taxon>Pseudomonadati</taxon>
        <taxon>Pseudomonadota</taxon>
        <taxon>Gammaproteobacteria</taxon>
        <taxon>Lysobacterales</taxon>
        <taxon>Lysobacteraceae</taxon>
        <taxon>Montanilutibacter</taxon>
    </lineage>
</organism>
<evidence type="ECO:0000313" key="7">
    <source>
        <dbReference type="Proteomes" id="UP000267049"/>
    </source>
</evidence>
<accession>A0A3M8SWQ8</accession>
<dbReference type="SUPFAM" id="SSF49482">
    <property type="entry name" value="Aromatic compound dioxygenase"/>
    <property type="match status" value="1"/>
</dbReference>
<sequence length="287" mass="30331">MVFLSVRLIQEASMRALLCLVLSWSCPPAVVAAGVALWDALPAIDVTHLQDANTGEQACPLCRHGYDAGGFVASTQRGAIALRSGRRVTASAVSRITGRERVVGLPCEGCEAVFQGIPANPGPVSRIATEHDAGDRLLLTGTVRNLAGKPQANIVVYTYQTDARGRYPSGPGLSGAAARHGRLRAWARTDASGRYTFTTVRPGAYPDRTTPAHIHLHVIEPGRCTYYLGDVLFAGDPRLSSSLRARDAGAHGGPGIVQLSGDGRDGWRAIRDIHLGRNVSGYAACSG</sequence>
<comment type="similarity">
    <text evidence="1">Belongs to the intradiol ring-cleavage dioxygenase family.</text>
</comment>
<dbReference type="InterPro" id="IPR050770">
    <property type="entry name" value="Intradiol_RC_Dioxygenase"/>
</dbReference>
<evidence type="ECO:0000256" key="3">
    <source>
        <dbReference type="ARBA" id="ARBA00023002"/>
    </source>
</evidence>
<keyword evidence="2" id="KW-0223">Dioxygenase</keyword>
<gene>
    <name evidence="6" type="ORF">EER27_04920</name>
</gene>
<feature type="signal peptide" evidence="4">
    <location>
        <begin position="1"/>
        <end position="32"/>
    </location>
</feature>
<keyword evidence="7" id="KW-1185">Reference proteome</keyword>
<dbReference type="OrthoDB" id="9805815at2"/>
<reference evidence="6 7" key="1">
    <citation type="submission" date="2018-11" db="EMBL/GenBank/DDBJ databases">
        <title>Lysobacter cryohumiis sp. nov., isolated from soil in the Tianshan Mountains, Xinjiang, China.</title>
        <authorList>
            <person name="Luo Y."/>
            <person name="Sheng H."/>
        </authorList>
    </citation>
    <scope>NUCLEOTIDE SEQUENCE [LARGE SCALE GENOMIC DNA]</scope>
    <source>
        <strain evidence="6 7">ZS60</strain>
    </source>
</reference>
<evidence type="ECO:0000259" key="5">
    <source>
        <dbReference type="Pfam" id="PF00775"/>
    </source>
</evidence>
<evidence type="ECO:0000313" key="6">
    <source>
        <dbReference type="EMBL" id="RNF85125.1"/>
    </source>
</evidence>
<dbReference type="InterPro" id="IPR015889">
    <property type="entry name" value="Intradiol_dOase_core"/>
</dbReference>
<dbReference type="GO" id="GO:0008199">
    <property type="term" value="F:ferric iron binding"/>
    <property type="evidence" value="ECO:0007669"/>
    <property type="project" value="InterPro"/>
</dbReference>
<keyword evidence="3" id="KW-0560">Oxidoreductase</keyword>
<dbReference type="AlphaFoldDB" id="A0A3M8SWQ8"/>
<dbReference type="Gene3D" id="2.60.130.10">
    <property type="entry name" value="Aromatic compound dioxygenase"/>
    <property type="match status" value="1"/>
</dbReference>